<proteinExistence type="predicted"/>
<reference evidence="1" key="1">
    <citation type="submission" date="2018-04" db="EMBL/GenBank/DDBJ databases">
        <title>WGS assembly of Panicum hallii.</title>
        <authorList>
            <person name="Lovell J."/>
            <person name="Jenkins J."/>
            <person name="Lowry D."/>
            <person name="Mamidi S."/>
            <person name="Sreedasyam A."/>
            <person name="Weng X."/>
            <person name="Barry K."/>
            <person name="Bonette J."/>
            <person name="Campitelli B."/>
            <person name="Daum C."/>
            <person name="Gordon S."/>
            <person name="Gould B."/>
            <person name="Lipzen A."/>
            <person name="Macqueen A."/>
            <person name="Palacio-Mejia J."/>
            <person name="Plott C."/>
            <person name="Shakirov E."/>
            <person name="Shu S."/>
            <person name="Yoshinaga Y."/>
            <person name="Zane M."/>
            <person name="Rokhsar D."/>
            <person name="Grimwood J."/>
            <person name="Schmutz J."/>
            <person name="Juenger T."/>
        </authorList>
    </citation>
    <scope>NUCLEOTIDE SEQUENCE [LARGE SCALE GENOMIC DNA]</scope>
    <source>
        <strain evidence="1">FIL2</strain>
    </source>
</reference>
<dbReference type="Proteomes" id="UP000243499">
    <property type="component" value="Chromosome 9"/>
</dbReference>
<dbReference type="EMBL" id="CM008054">
    <property type="protein sequence ID" value="PVH33059.1"/>
    <property type="molecule type" value="Genomic_DNA"/>
</dbReference>
<evidence type="ECO:0000313" key="1">
    <source>
        <dbReference type="EMBL" id="PVH33059.1"/>
    </source>
</evidence>
<organism evidence="1">
    <name type="scientific">Panicum hallii</name>
    <dbReference type="NCBI Taxonomy" id="206008"/>
    <lineage>
        <taxon>Eukaryota</taxon>
        <taxon>Viridiplantae</taxon>
        <taxon>Streptophyta</taxon>
        <taxon>Embryophyta</taxon>
        <taxon>Tracheophyta</taxon>
        <taxon>Spermatophyta</taxon>
        <taxon>Magnoliopsida</taxon>
        <taxon>Liliopsida</taxon>
        <taxon>Poales</taxon>
        <taxon>Poaceae</taxon>
        <taxon>PACMAD clade</taxon>
        <taxon>Panicoideae</taxon>
        <taxon>Panicodae</taxon>
        <taxon>Paniceae</taxon>
        <taxon>Panicinae</taxon>
        <taxon>Panicum</taxon>
        <taxon>Panicum sect. Panicum</taxon>
    </lineage>
</organism>
<name>A0A2T8I5W7_9POAL</name>
<gene>
    <name evidence="1" type="ORF">PAHAL_9G557300</name>
</gene>
<dbReference type="Gramene" id="PVH33059">
    <property type="protein sequence ID" value="PVH33059"/>
    <property type="gene ID" value="PAHAL_9G557300"/>
</dbReference>
<protein>
    <submittedName>
        <fullName evidence="1">Uncharacterized protein</fullName>
    </submittedName>
</protein>
<sequence length="71" mass="7949">MHRPCTSLISTPMSQVPFTCQLGASTNAGWFAGQPELLQALQLGKKNCRCRNPRPVFFLSPPLNNHRILTR</sequence>
<dbReference type="AlphaFoldDB" id="A0A2T8I5W7"/>
<accession>A0A2T8I5W7</accession>